<dbReference type="Proteomes" id="UP000606600">
    <property type="component" value="Unassembled WGS sequence"/>
</dbReference>
<comment type="caution">
    <text evidence="1">The sequence shown here is derived from an EMBL/GenBank/DDBJ whole genome shotgun (WGS) entry which is preliminary data.</text>
</comment>
<evidence type="ECO:0000313" key="1">
    <source>
        <dbReference type="EMBL" id="MBD1362694.1"/>
    </source>
</evidence>
<sequence>MKNKTEDGPDLTSLKIKDVKISEEKILSHWTGILAKISSGKKKKVSNKR</sequence>
<keyword evidence="2" id="KW-1185">Reference proteome</keyword>
<accession>A0ABR7WK46</accession>
<proteinExistence type="predicted"/>
<organism evidence="1 2">
    <name type="scientific">Mucilaginibacter pankratovii</name>
    <dbReference type="NCBI Taxonomy" id="2772110"/>
    <lineage>
        <taxon>Bacteria</taxon>
        <taxon>Pseudomonadati</taxon>
        <taxon>Bacteroidota</taxon>
        <taxon>Sphingobacteriia</taxon>
        <taxon>Sphingobacteriales</taxon>
        <taxon>Sphingobacteriaceae</taxon>
        <taxon>Mucilaginibacter</taxon>
    </lineage>
</organism>
<dbReference type="EMBL" id="JACWMY010000001">
    <property type="protein sequence ID" value="MBD1362694.1"/>
    <property type="molecule type" value="Genomic_DNA"/>
</dbReference>
<evidence type="ECO:0000313" key="2">
    <source>
        <dbReference type="Proteomes" id="UP000606600"/>
    </source>
</evidence>
<dbReference type="RefSeq" id="WP_191187362.1">
    <property type="nucleotide sequence ID" value="NZ_JACWMY010000001.1"/>
</dbReference>
<gene>
    <name evidence="1" type="ORF">IDJ77_02630</name>
</gene>
<reference evidence="1 2" key="1">
    <citation type="submission" date="2020-09" db="EMBL/GenBank/DDBJ databases">
        <title>Novel species of Mucilaginibacter isolated from a glacier on the Tibetan Plateau.</title>
        <authorList>
            <person name="Liu Q."/>
            <person name="Xin Y.-H."/>
        </authorList>
    </citation>
    <scope>NUCLEOTIDE SEQUENCE [LARGE SCALE GENOMIC DNA]</scope>
    <source>
        <strain evidence="1 2">ZT4R22</strain>
    </source>
</reference>
<protein>
    <submittedName>
        <fullName evidence="1">Uncharacterized protein</fullName>
    </submittedName>
</protein>
<name>A0ABR7WK46_9SPHI</name>